<dbReference type="Proteomes" id="UP001295444">
    <property type="component" value="Chromosome 04"/>
</dbReference>
<sequence length="85" mass="9568">MAPPNAQRAPDFSETKFAAVLQGLRSSMRADFQTAVEDIRKEVHDIGVRMGALEECTDKLCLANNKVVDKIHKMEVDHKRLVDKC</sequence>
<proteinExistence type="predicted"/>
<evidence type="ECO:0000313" key="2">
    <source>
        <dbReference type="Proteomes" id="UP001295444"/>
    </source>
</evidence>
<gene>
    <name evidence="1" type="ORF">PECUL_23A003803</name>
</gene>
<accession>A0AAD1RYM8</accession>
<keyword evidence="2" id="KW-1185">Reference proteome</keyword>
<dbReference type="AlphaFoldDB" id="A0AAD1RYM8"/>
<organism evidence="1 2">
    <name type="scientific">Pelobates cultripes</name>
    <name type="common">Western spadefoot toad</name>
    <dbReference type="NCBI Taxonomy" id="61616"/>
    <lineage>
        <taxon>Eukaryota</taxon>
        <taxon>Metazoa</taxon>
        <taxon>Chordata</taxon>
        <taxon>Craniata</taxon>
        <taxon>Vertebrata</taxon>
        <taxon>Euteleostomi</taxon>
        <taxon>Amphibia</taxon>
        <taxon>Batrachia</taxon>
        <taxon>Anura</taxon>
        <taxon>Pelobatoidea</taxon>
        <taxon>Pelobatidae</taxon>
        <taxon>Pelobates</taxon>
    </lineage>
</organism>
<evidence type="ECO:0000313" key="1">
    <source>
        <dbReference type="EMBL" id="CAH2284076.1"/>
    </source>
</evidence>
<protein>
    <submittedName>
        <fullName evidence="1">Uncharacterized protein</fullName>
    </submittedName>
</protein>
<dbReference type="EMBL" id="OW240915">
    <property type="protein sequence ID" value="CAH2284076.1"/>
    <property type="molecule type" value="Genomic_DNA"/>
</dbReference>
<name>A0AAD1RYM8_PELCU</name>
<reference evidence="1" key="1">
    <citation type="submission" date="2022-03" db="EMBL/GenBank/DDBJ databases">
        <authorList>
            <person name="Alioto T."/>
            <person name="Alioto T."/>
            <person name="Gomez Garrido J."/>
        </authorList>
    </citation>
    <scope>NUCLEOTIDE SEQUENCE</scope>
</reference>